<dbReference type="GO" id="GO:0051999">
    <property type="term" value="P:mannosyl-inositol phosphorylceramide biosynthetic process"/>
    <property type="evidence" value="ECO:0007669"/>
    <property type="project" value="TreeGrafter"/>
</dbReference>
<dbReference type="PANTHER" id="PTHR32385">
    <property type="entry name" value="MANNOSYL PHOSPHORYLINOSITOL CERAMIDE SYNTHASE"/>
    <property type="match status" value="1"/>
</dbReference>
<dbReference type="Pfam" id="PF04488">
    <property type="entry name" value="Gly_transf_sug"/>
    <property type="match status" value="1"/>
</dbReference>
<name>A0AAW1QAB3_9CHLO</name>
<sequence length="214" mass="24985">MLHNPGWQYFLWTDQDNRQLVKQFYPWFLEVYDGFPKGIMRADAARYLYMHKFGGVYADLDFECLRPMEQLLENKQVVLAAMTNDTAYDQNVPNAWLASTPGHQFWYFCLQQIIKAAGCKNDRWDWVEATTGPVMLTTASRAYLNMGLPNVTVEAPGVIYPVDWRKTLWSPAKLEGLDEWSVCYPPHRAFNETLCKAKSPHAFAITYWTHTWKR</sequence>
<dbReference type="GO" id="GO:0016020">
    <property type="term" value="C:membrane"/>
    <property type="evidence" value="ECO:0007669"/>
    <property type="project" value="GOC"/>
</dbReference>
<dbReference type="Proteomes" id="UP001489004">
    <property type="component" value="Unassembled WGS sequence"/>
</dbReference>
<evidence type="ECO:0000256" key="1">
    <source>
        <dbReference type="ARBA" id="ARBA00022679"/>
    </source>
</evidence>
<dbReference type="InterPro" id="IPR051706">
    <property type="entry name" value="Glycosyltransferase_domain"/>
</dbReference>
<keyword evidence="3" id="KW-1185">Reference proteome</keyword>
<protein>
    <submittedName>
        <fullName evidence="2">Uncharacterized protein</fullName>
    </submittedName>
</protein>
<keyword evidence="1" id="KW-0808">Transferase</keyword>
<evidence type="ECO:0000313" key="2">
    <source>
        <dbReference type="EMBL" id="KAK9817793.1"/>
    </source>
</evidence>
<dbReference type="PANTHER" id="PTHR32385:SF23">
    <property type="entry name" value="NUCLEOTIDE-DIPHOSPHO-SUGAR TRANSFERASE"/>
    <property type="match status" value="1"/>
</dbReference>
<accession>A0AAW1QAB3</accession>
<dbReference type="SUPFAM" id="SSF53448">
    <property type="entry name" value="Nucleotide-diphospho-sugar transferases"/>
    <property type="match status" value="1"/>
</dbReference>
<dbReference type="EMBL" id="JALJOR010000004">
    <property type="protein sequence ID" value="KAK9817793.1"/>
    <property type="molecule type" value="Genomic_DNA"/>
</dbReference>
<proteinExistence type="predicted"/>
<dbReference type="GO" id="GO:0000030">
    <property type="term" value="F:mannosyltransferase activity"/>
    <property type="evidence" value="ECO:0007669"/>
    <property type="project" value="TreeGrafter"/>
</dbReference>
<dbReference type="InterPro" id="IPR029044">
    <property type="entry name" value="Nucleotide-diphossugar_trans"/>
</dbReference>
<dbReference type="Gene3D" id="3.90.550.20">
    <property type="match status" value="1"/>
</dbReference>
<dbReference type="AlphaFoldDB" id="A0AAW1QAB3"/>
<comment type="caution">
    <text evidence="2">The sequence shown here is derived from an EMBL/GenBank/DDBJ whole genome shotgun (WGS) entry which is preliminary data.</text>
</comment>
<evidence type="ECO:0000313" key="3">
    <source>
        <dbReference type="Proteomes" id="UP001489004"/>
    </source>
</evidence>
<gene>
    <name evidence="2" type="ORF">WJX72_002243</name>
</gene>
<reference evidence="2 3" key="1">
    <citation type="journal article" date="2024" name="Nat. Commun.">
        <title>Phylogenomics reveals the evolutionary origins of lichenization in chlorophyte algae.</title>
        <authorList>
            <person name="Puginier C."/>
            <person name="Libourel C."/>
            <person name="Otte J."/>
            <person name="Skaloud P."/>
            <person name="Haon M."/>
            <person name="Grisel S."/>
            <person name="Petersen M."/>
            <person name="Berrin J.G."/>
            <person name="Delaux P.M."/>
            <person name="Dal Grande F."/>
            <person name="Keller J."/>
        </authorList>
    </citation>
    <scope>NUCLEOTIDE SEQUENCE [LARGE SCALE GENOMIC DNA]</scope>
    <source>
        <strain evidence="2 3">SAG 2043</strain>
    </source>
</reference>
<dbReference type="InterPro" id="IPR007577">
    <property type="entry name" value="GlycoTrfase_DXD_sugar-bd_CS"/>
</dbReference>
<organism evidence="2 3">
    <name type="scientific">[Myrmecia] bisecta</name>
    <dbReference type="NCBI Taxonomy" id="41462"/>
    <lineage>
        <taxon>Eukaryota</taxon>
        <taxon>Viridiplantae</taxon>
        <taxon>Chlorophyta</taxon>
        <taxon>core chlorophytes</taxon>
        <taxon>Trebouxiophyceae</taxon>
        <taxon>Trebouxiales</taxon>
        <taxon>Trebouxiaceae</taxon>
        <taxon>Myrmecia</taxon>
    </lineage>
</organism>